<dbReference type="GO" id="GO:0035999">
    <property type="term" value="P:tetrahydrofolate interconversion"/>
    <property type="evidence" value="ECO:0007669"/>
    <property type="project" value="UniProtKB-UniRule"/>
</dbReference>
<dbReference type="GO" id="GO:0005829">
    <property type="term" value="C:cytosol"/>
    <property type="evidence" value="ECO:0007669"/>
    <property type="project" value="TreeGrafter"/>
</dbReference>
<dbReference type="AlphaFoldDB" id="A0A1F5NL05"/>
<dbReference type="Gene3D" id="3.40.50.10860">
    <property type="entry name" value="Leucine Dehydrogenase, chain A, domain 1"/>
    <property type="match status" value="1"/>
</dbReference>
<accession>A0A1F5NL05</accession>
<dbReference type="SUPFAM" id="SSF51735">
    <property type="entry name" value="NAD(P)-binding Rossmann-fold domains"/>
    <property type="match status" value="1"/>
</dbReference>
<evidence type="ECO:0000256" key="7">
    <source>
        <dbReference type="ARBA" id="ARBA00023002"/>
    </source>
</evidence>
<comment type="pathway">
    <text evidence="1 11">One-carbon metabolism; tetrahydrofolate interconversion.</text>
</comment>
<gene>
    <name evidence="11" type="primary">folD</name>
    <name evidence="14" type="ORF">A2751_04255</name>
</gene>
<dbReference type="InterPro" id="IPR036291">
    <property type="entry name" value="NAD(P)-bd_dom_sf"/>
</dbReference>
<keyword evidence="7 11" id="KW-0560">Oxidoreductase</keyword>
<dbReference type="EC" id="3.5.4.9" evidence="11"/>
<dbReference type="GO" id="GO:0000105">
    <property type="term" value="P:L-histidine biosynthetic process"/>
    <property type="evidence" value="ECO:0007669"/>
    <property type="project" value="UniProtKB-KW"/>
</dbReference>
<evidence type="ECO:0000259" key="13">
    <source>
        <dbReference type="Pfam" id="PF02882"/>
    </source>
</evidence>
<comment type="catalytic activity">
    <reaction evidence="11">
        <text>(6R)-5,10-methylene-5,6,7,8-tetrahydrofolate + NADP(+) = (6R)-5,10-methenyltetrahydrofolate + NADPH</text>
        <dbReference type="Rhea" id="RHEA:22812"/>
        <dbReference type="ChEBI" id="CHEBI:15636"/>
        <dbReference type="ChEBI" id="CHEBI:57455"/>
        <dbReference type="ChEBI" id="CHEBI:57783"/>
        <dbReference type="ChEBI" id="CHEBI:58349"/>
        <dbReference type="EC" id="1.5.1.5"/>
    </reaction>
</comment>
<dbReference type="Pfam" id="PF02882">
    <property type="entry name" value="THF_DHG_CYH_C"/>
    <property type="match status" value="1"/>
</dbReference>
<evidence type="ECO:0000256" key="1">
    <source>
        <dbReference type="ARBA" id="ARBA00004777"/>
    </source>
</evidence>
<proteinExistence type="inferred from homology"/>
<evidence type="ECO:0000256" key="8">
    <source>
        <dbReference type="ARBA" id="ARBA00023102"/>
    </source>
</evidence>
<keyword evidence="5 11" id="KW-0378">Hydrolase</keyword>
<feature type="binding site" evidence="11">
    <location>
        <begin position="162"/>
        <end position="164"/>
    </location>
    <ligand>
        <name>NADP(+)</name>
        <dbReference type="ChEBI" id="CHEBI:58349"/>
    </ligand>
</feature>
<sequence>MTKLVDGKKIAGEILQVQQKQVRTLNFVPRLAVIMVGENPASNLYVKMKQKRGDQAGIIVDIHRYTVEISQAKLIEEIKKFNTQKDVHGILVQLPLPASMNRQLVLDAVDPQIDVDCLTSHNKEFLIAGKVPFHNPPAPSAILEILDRYQVDLKNSHILIVGTGDLIGEPLSAMLLHRKLAFELANRHTGNLTELAARADVIITGVGKAGLITRDMIKQGAVIIDAGTTGSDDGGLVGDVDTDSVIGKASLLAPVPGGVGPVTVAMLLKNVINSALYNNKEV</sequence>
<dbReference type="PRINTS" id="PR00085">
    <property type="entry name" value="THFDHDRGNASE"/>
</dbReference>
<reference evidence="14 15" key="1">
    <citation type="journal article" date="2016" name="Nat. Commun.">
        <title>Thousands of microbial genomes shed light on interconnected biogeochemical processes in an aquifer system.</title>
        <authorList>
            <person name="Anantharaman K."/>
            <person name="Brown C.T."/>
            <person name="Hug L.A."/>
            <person name="Sharon I."/>
            <person name="Castelle C.J."/>
            <person name="Probst A.J."/>
            <person name="Thomas B.C."/>
            <person name="Singh A."/>
            <person name="Wilkins M.J."/>
            <person name="Karaoz U."/>
            <person name="Brodie E.L."/>
            <person name="Williams K.H."/>
            <person name="Hubbard S.S."/>
            <person name="Banfield J.F."/>
        </authorList>
    </citation>
    <scope>NUCLEOTIDE SEQUENCE [LARGE SCALE GENOMIC DNA]</scope>
</reference>
<dbReference type="UniPathway" id="UPA00193"/>
<comment type="caution">
    <text evidence="14">The sequence shown here is derived from an EMBL/GenBank/DDBJ whole genome shotgun (WGS) entry which is preliminary data.</text>
</comment>
<keyword evidence="6 11" id="KW-0521">NADP</keyword>
<comment type="caution">
    <text evidence="11">Lacks conserved residue(s) required for the propagation of feature annotation.</text>
</comment>
<feature type="domain" description="Tetrahydrofolate dehydrogenase/cyclohydrolase NAD(P)-binding" evidence="13">
    <location>
        <begin position="136"/>
        <end position="276"/>
    </location>
</feature>
<feature type="binding site" evidence="11">
    <location>
        <position position="228"/>
    </location>
    <ligand>
        <name>NADP(+)</name>
        <dbReference type="ChEBI" id="CHEBI:58349"/>
    </ligand>
</feature>
<evidence type="ECO:0000256" key="3">
    <source>
        <dbReference type="ARBA" id="ARBA00022563"/>
    </source>
</evidence>
<dbReference type="InterPro" id="IPR046346">
    <property type="entry name" value="Aminoacid_DH-like_N_sf"/>
</dbReference>
<organism evidence="14 15">
    <name type="scientific">Candidatus Doudnabacteria bacterium RIFCSPHIGHO2_01_FULL_46_14</name>
    <dbReference type="NCBI Taxonomy" id="1817824"/>
    <lineage>
        <taxon>Bacteria</taxon>
        <taxon>Candidatus Doudnaibacteriota</taxon>
    </lineage>
</organism>
<dbReference type="EC" id="1.5.1.5" evidence="11"/>
<dbReference type="STRING" id="1817824.A2751_04255"/>
<dbReference type="SUPFAM" id="SSF53223">
    <property type="entry name" value="Aminoacid dehydrogenase-like, N-terminal domain"/>
    <property type="match status" value="1"/>
</dbReference>
<evidence type="ECO:0000313" key="14">
    <source>
        <dbReference type="EMBL" id="OGE78335.1"/>
    </source>
</evidence>
<dbReference type="InterPro" id="IPR020630">
    <property type="entry name" value="THF_DH/CycHdrlase_cat_dom"/>
</dbReference>
<evidence type="ECO:0000256" key="4">
    <source>
        <dbReference type="ARBA" id="ARBA00022755"/>
    </source>
</evidence>
<evidence type="ECO:0000256" key="11">
    <source>
        <dbReference type="HAMAP-Rule" id="MF_01576"/>
    </source>
</evidence>
<comment type="similarity">
    <text evidence="11">Belongs to the tetrahydrofolate dehydrogenase/cyclohydrolase family.</text>
</comment>
<keyword evidence="8 11" id="KW-0368">Histidine biosynthesis</keyword>
<keyword evidence="9 11" id="KW-0486">Methionine biosynthesis</keyword>
<dbReference type="GO" id="GO:0004488">
    <property type="term" value="F:methylenetetrahydrofolate dehydrogenase (NADP+) activity"/>
    <property type="evidence" value="ECO:0007669"/>
    <property type="project" value="UniProtKB-UniRule"/>
</dbReference>
<keyword evidence="10 11" id="KW-0511">Multifunctional enzyme</keyword>
<keyword evidence="4 11" id="KW-0658">Purine biosynthesis</keyword>
<protein>
    <recommendedName>
        <fullName evidence="11">Bifunctional protein FolD</fullName>
    </recommendedName>
    <domain>
        <recommendedName>
            <fullName evidence="11">Methylenetetrahydrofolate dehydrogenase</fullName>
            <ecNumber evidence="11">1.5.1.5</ecNumber>
        </recommendedName>
    </domain>
    <domain>
        <recommendedName>
            <fullName evidence="11">Methenyltetrahydrofolate cyclohydrolase</fullName>
            <ecNumber evidence="11">3.5.4.9</ecNumber>
        </recommendedName>
    </domain>
</protein>
<keyword evidence="11" id="KW-0028">Amino-acid biosynthesis</keyword>
<dbReference type="Proteomes" id="UP000176864">
    <property type="component" value="Unassembled WGS sequence"/>
</dbReference>
<dbReference type="HAMAP" id="MF_01576">
    <property type="entry name" value="THF_DHG_CYH"/>
    <property type="match status" value="1"/>
</dbReference>
<dbReference type="InterPro" id="IPR020631">
    <property type="entry name" value="THF_DH/CycHdrlase_NAD-bd_dom"/>
</dbReference>
<evidence type="ECO:0000256" key="10">
    <source>
        <dbReference type="ARBA" id="ARBA00023268"/>
    </source>
</evidence>
<comment type="subunit">
    <text evidence="2 11">Homodimer.</text>
</comment>
<dbReference type="PANTHER" id="PTHR48099:SF5">
    <property type="entry name" value="C-1-TETRAHYDROFOLATE SYNTHASE, CYTOPLASMIC"/>
    <property type="match status" value="1"/>
</dbReference>
<evidence type="ECO:0000256" key="9">
    <source>
        <dbReference type="ARBA" id="ARBA00023167"/>
    </source>
</evidence>
<dbReference type="InterPro" id="IPR000672">
    <property type="entry name" value="THF_DH/CycHdrlase"/>
</dbReference>
<name>A0A1F5NL05_9BACT</name>
<dbReference type="GO" id="GO:0004477">
    <property type="term" value="F:methenyltetrahydrofolate cyclohydrolase activity"/>
    <property type="evidence" value="ECO:0007669"/>
    <property type="project" value="UniProtKB-UniRule"/>
</dbReference>
<dbReference type="EMBL" id="MFEK01000014">
    <property type="protein sequence ID" value="OGE78335.1"/>
    <property type="molecule type" value="Genomic_DNA"/>
</dbReference>
<evidence type="ECO:0000256" key="6">
    <source>
        <dbReference type="ARBA" id="ARBA00022857"/>
    </source>
</evidence>
<comment type="function">
    <text evidence="11">Catalyzes the oxidation of 5,10-methylenetetrahydrofolate to 5,10-methenyltetrahydrofolate and then the hydrolysis of 5,10-methenyltetrahydrofolate to 10-formyltetrahydrofolate.</text>
</comment>
<dbReference type="Gene3D" id="3.40.50.720">
    <property type="entry name" value="NAD(P)-binding Rossmann-like Domain"/>
    <property type="match status" value="1"/>
</dbReference>
<evidence type="ECO:0000259" key="12">
    <source>
        <dbReference type="Pfam" id="PF00763"/>
    </source>
</evidence>
<dbReference type="CDD" id="cd01080">
    <property type="entry name" value="NAD_bind_m-THF_DH_Cyclohyd"/>
    <property type="match status" value="1"/>
</dbReference>
<dbReference type="GO" id="GO:0006164">
    <property type="term" value="P:purine nucleotide biosynthetic process"/>
    <property type="evidence" value="ECO:0007669"/>
    <property type="project" value="UniProtKB-KW"/>
</dbReference>
<dbReference type="PANTHER" id="PTHR48099">
    <property type="entry name" value="C-1-TETRAHYDROFOLATE SYNTHASE, CYTOPLASMIC-RELATED"/>
    <property type="match status" value="1"/>
</dbReference>
<evidence type="ECO:0000256" key="5">
    <source>
        <dbReference type="ARBA" id="ARBA00022801"/>
    </source>
</evidence>
<dbReference type="Pfam" id="PF00763">
    <property type="entry name" value="THF_DHG_CYH"/>
    <property type="match status" value="1"/>
</dbReference>
<keyword evidence="3 11" id="KW-0554">One-carbon metabolism</keyword>
<evidence type="ECO:0000313" key="15">
    <source>
        <dbReference type="Proteomes" id="UP000176864"/>
    </source>
</evidence>
<comment type="catalytic activity">
    <reaction evidence="11">
        <text>(6R)-5,10-methenyltetrahydrofolate + H2O = (6R)-10-formyltetrahydrofolate + H(+)</text>
        <dbReference type="Rhea" id="RHEA:23700"/>
        <dbReference type="ChEBI" id="CHEBI:15377"/>
        <dbReference type="ChEBI" id="CHEBI:15378"/>
        <dbReference type="ChEBI" id="CHEBI:57455"/>
        <dbReference type="ChEBI" id="CHEBI:195366"/>
        <dbReference type="EC" id="3.5.4.9"/>
    </reaction>
</comment>
<dbReference type="FunFam" id="3.40.50.10860:FF:000005">
    <property type="entry name" value="C-1-tetrahydrofolate synthase, cytoplasmic, putative"/>
    <property type="match status" value="1"/>
</dbReference>
<evidence type="ECO:0000256" key="2">
    <source>
        <dbReference type="ARBA" id="ARBA00011738"/>
    </source>
</evidence>
<dbReference type="GO" id="GO:0009086">
    <property type="term" value="P:methionine biosynthetic process"/>
    <property type="evidence" value="ECO:0007669"/>
    <property type="project" value="UniProtKB-KW"/>
</dbReference>
<feature type="domain" description="Tetrahydrofolate dehydrogenase/cyclohydrolase catalytic" evidence="12">
    <location>
        <begin position="5"/>
        <end position="116"/>
    </location>
</feature>